<evidence type="ECO:0000259" key="3">
    <source>
        <dbReference type="PROSITE" id="PS51855"/>
    </source>
</evidence>
<dbReference type="InterPro" id="IPR011607">
    <property type="entry name" value="MGS-like_dom"/>
</dbReference>
<comment type="similarity">
    <text evidence="1">Belongs to the methylglyoxal synthase family.</text>
</comment>
<dbReference type="EMBL" id="ADLN01000042">
    <property type="protein sequence ID" value="EHI59914.1"/>
    <property type="molecule type" value="Genomic_DNA"/>
</dbReference>
<sequence>MSNDYITFTIGKKKDIALIAHDNEKPKLIEWCQEHYGVLKQHNLYGTGTTARMITDKTGLTVKGYNSGPLGGDQQIGAKIVEGVIDFVVFFSDPLTAQPHDPDVKALMRIAQVYDIPMAINKATADFMITSMFMEEEYEHDVINFRKSIKERAENM</sequence>
<dbReference type="InterPro" id="IPR004363">
    <property type="entry name" value="Methylgl_synth"/>
</dbReference>
<dbReference type="HOGENOM" id="CLU_120420_0_1_9"/>
<dbReference type="OrthoDB" id="9787147at2"/>
<dbReference type="Pfam" id="PF02142">
    <property type="entry name" value="MGS"/>
    <property type="match status" value="1"/>
</dbReference>
<comment type="function">
    <text evidence="1">Catalyzes the formation of methylglyoxal from dihydroxyacetone phosphate.</text>
</comment>
<reference evidence="4 5" key="1">
    <citation type="submission" date="2011-08" db="EMBL/GenBank/DDBJ databases">
        <title>The Genome Sequence of Clostridium hathewayi WAL-18680.</title>
        <authorList>
            <consortium name="The Broad Institute Genome Sequencing Platform"/>
            <person name="Earl A."/>
            <person name="Ward D."/>
            <person name="Feldgarden M."/>
            <person name="Gevers D."/>
            <person name="Finegold S.M."/>
            <person name="Summanen P.H."/>
            <person name="Molitoris D.R."/>
            <person name="Song M."/>
            <person name="Daigneault M."/>
            <person name="Allen-Vercoe E."/>
            <person name="Young S.K."/>
            <person name="Zeng Q."/>
            <person name="Gargeya S."/>
            <person name="Fitzgerald M."/>
            <person name="Haas B."/>
            <person name="Abouelleil A."/>
            <person name="Alvarado L."/>
            <person name="Arachchi H.M."/>
            <person name="Berlin A."/>
            <person name="Brown A."/>
            <person name="Chapman S.B."/>
            <person name="Chen Z."/>
            <person name="Dunbar C."/>
            <person name="Freedman E."/>
            <person name="Gearin G."/>
            <person name="Gellesch M."/>
            <person name="Goldberg J."/>
            <person name="Griggs A."/>
            <person name="Gujja S."/>
            <person name="Heiman D."/>
            <person name="Howarth C."/>
            <person name="Larson L."/>
            <person name="Lui A."/>
            <person name="MacDonald P.J.P."/>
            <person name="Montmayeur A."/>
            <person name="Murphy C."/>
            <person name="Neiman D."/>
            <person name="Pearson M."/>
            <person name="Priest M."/>
            <person name="Roberts A."/>
            <person name="Saif S."/>
            <person name="Shea T."/>
            <person name="Shenoy N."/>
            <person name="Sisk P."/>
            <person name="Stolte C."/>
            <person name="Sykes S."/>
            <person name="Wortman J."/>
            <person name="Nusbaum C."/>
            <person name="Birren B."/>
        </authorList>
    </citation>
    <scope>NUCLEOTIDE SEQUENCE [LARGE SCALE GENOMIC DNA]</scope>
    <source>
        <strain evidence="4 5">WAL-18680</strain>
    </source>
</reference>
<gene>
    <name evidence="1" type="primary">mgsA</name>
    <name evidence="4" type="ORF">HMPREF9473_02114</name>
</gene>
<protein>
    <recommendedName>
        <fullName evidence="1">Methylglyoxal synthase</fullName>
        <shortName evidence="1">MGS</shortName>
        <ecNumber evidence="1">4.2.3.3</ecNumber>
    </recommendedName>
</protein>
<dbReference type="NCBIfam" id="TIGR00160">
    <property type="entry name" value="MGSA"/>
    <property type="match status" value="1"/>
</dbReference>
<dbReference type="CDD" id="cd01422">
    <property type="entry name" value="MGS"/>
    <property type="match status" value="1"/>
</dbReference>
<dbReference type="HAMAP" id="MF_00549">
    <property type="entry name" value="Methylglyoxal_synth"/>
    <property type="match status" value="1"/>
</dbReference>
<dbReference type="PANTHER" id="PTHR30492:SF0">
    <property type="entry name" value="METHYLGLYOXAL SYNTHASE"/>
    <property type="match status" value="1"/>
</dbReference>
<evidence type="ECO:0000256" key="1">
    <source>
        <dbReference type="HAMAP-Rule" id="MF_00549"/>
    </source>
</evidence>
<comment type="catalytic activity">
    <reaction evidence="1">
        <text>dihydroxyacetone phosphate = methylglyoxal + phosphate</text>
        <dbReference type="Rhea" id="RHEA:17937"/>
        <dbReference type="ChEBI" id="CHEBI:17158"/>
        <dbReference type="ChEBI" id="CHEBI:43474"/>
        <dbReference type="ChEBI" id="CHEBI:57642"/>
        <dbReference type="EC" id="4.2.3.3"/>
    </reaction>
</comment>
<accession>G5IF37</accession>
<dbReference type="Proteomes" id="UP000005384">
    <property type="component" value="Unassembled WGS sequence"/>
</dbReference>
<dbReference type="PROSITE" id="PS51855">
    <property type="entry name" value="MGS"/>
    <property type="match status" value="1"/>
</dbReference>
<organism evidence="4 5">
    <name type="scientific">Hungatella hathewayi WAL-18680</name>
    <dbReference type="NCBI Taxonomy" id="742737"/>
    <lineage>
        <taxon>Bacteria</taxon>
        <taxon>Bacillati</taxon>
        <taxon>Bacillota</taxon>
        <taxon>Clostridia</taxon>
        <taxon>Lachnospirales</taxon>
        <taxon>Lachnospiraceae</taxon>
        <taxon>Hungatella</taxon>
    </lineage>
</organism>
<dbReference type="SMART" id="SM00851">
    <property type="entry name" value="MGS"/>
    <property type="match status" value="1"/>
</dbReference>
<name>G5IF37_9FIRM</name>
<dbReference type="PIRSF" id="PIRSF006614">
    <property type="entry name" value="Methylglyox_syn"/>
    <property type="match status" value="1"/>
</dbReference>
<dbReference type="Gene3D" id="3.40.50.1380">
    <property type="entry name" value="Methylglyoxal synthase-like domain"/>
    <property type="match status" value="1"/>
</dbReference>
<evidence type="ECO:0000313" key="4">
    <source>
        <dbReference type="EMBL" id="EHI59914.1"/>
    </source>
</evidence>
<dbReference type="PATRIC" id="fig|742737.3.peg.2137"/>
<dbReference type="EC" id="4.2.3.3" evidence="1"/>
<feature type="binding site" evidence="1">
    <location>
        <begin position="67"/>
        <end position="68"/>
    </location>
    <ligand>
        <name>substrate</name>
    </ligand>
</feature>
<dbReference type="GO" id="GO:0019242">
    <property type="term" value="P:methylglyoxal biosynthetic process"/>
    <property type="evidence" value="ECO:0007669"/>
    <property type="project" value="UniProtKB-UniRule"/>
</dbReference>
<dbReference type="AlphaFoldDB" id="G5IF37"/>
<feature type="binding site" evidence="1">
    <location>
        <begin position="47"/>
        <end position="50"/>
    </location>
    <ligand>
        <name>substrate</name>
    </ligand>
</feature>
<keyword evidence="1" id="KW-0456">Lyase</keyword>
<dbReference type="NCBIfam" id="NF003559">
    <property type="entry name" value="PRK05234.1"/>
    <property type="match status" value="1"/>
</dbReference>
<evidence type="ECO:0000313" key="5">
    <source>
        <dbReference type="Proteomes" id="UP000005384"/>
    </source>
</evidence>
<dbReference type="PANTHER" id="PTHR30492">
    <property type="entry name" value="METHYLGLYOXAL SYNTHASE"/>
    <property type="match status" value="1"/>
</dbReference>
<feature type="binding site" evidence="1">
    <location>
        <position position="25"/>
    </location>
    <ligand>
        <name>substrate</name>
    </ligand>
</feature>
<dbReference type="GO" id="GO:0005829">
    <property type="term" value="C:cytosol"/>
    <property type="evidence" value="ECO:0007669"/>
    <property type="project" value="TreeGrafter"/>
</dbReference>
<dbReference type="RefSeq" id="WP_006780094.1">
    <property type="nucleotide sequence ID" value="NZ_CP040506.1"/>
</dbReference>
<comment type="caution">
    <text evidence="4">The sequence shown here is derived from an EMBL/GenBank/DDBJ whole genome shotgun (WGS) entry which is preliminary data.</text>
</comment>
<dbReference type="GO" id="GO:0008929">
    <property type="term" value="F:methylglyoxal synthase activity"/>
    <property type="evidence" value="ECO:0007669"/>
    <property type="project" value="UniProtKB-UniRule"/>
</dbReference>
<proteinExistence type="inferred from homology"/>
<dbReference type="InterPro" id="IPR018148">
    <property type="entry name" value="Methylglyoxal_synth_AS"/>
</dbReference>
<dbReference type="SUPFAM" id="SSF52335">
    <property type="entry name" value="Methylglyoxal synthase-like"/>
    <property type="match status" value="1"/>
</dbReference>
<feature type="binding site" evidence="1">
    <location>
        <position position="100"/>
    </location>
    <ligand>
        <name>substrate</name>
    </ligand>
</feature>
<feature type="domain" description="MGS-like" evidence="3">
    <location>
        <begin position="8"/>
        <end position="156"/>
    </location>
</feature>
<dbReference type="PROSITE" id="PS01335">
    <property type="entry name" value="METHYLGLYOXAL_SYNTH"/>
    <property type="match status" value="1"/>
</dbReference>
<dbReference type="InterPro" id="IPR036914">
    <property type="entry name" value="MGS-like_dom_sf"/>
</dbReference>
<evidence type="ECO:0000256" key="2">
    <source>
        <dbReference type="PIRSR" id="PIRSR006614-1"/>
    </source>
</evidence>
<keyword evidence="5" id="KW-1185">Reference proteome</keyword>
<feature type="active site" description="Proton donor/acceptor" evidence="1 2">
    <location>
        <position position="73"/>
    </location>
</feature>
<feature type="binding site" evidence="1">
    <location>
        <position position="21"/>
    </location>
    <ligand>
        <name>substrate</name>
    </ligand>
</feature>